<feature type="transmembrane region" description="Helical" evidence="8">
    <location>
        <begin position="170"/>
        <end position="190"/>
    </location>
</feature>
<feature type="transmembrane region" description="Helical" evidence="8">
    <location>
        <begin position="473"/>
        <end position="495"/>
    </location>
</feature>
<reference evidence="9" key="1">
    <citation type="submission" date="2024-08" db="EMBL/GenBank/DDBJ databases">
        <authorList>
            <person name="Yu S.T."/>
        </authorList>
    </citation>
    <scope>NUCLEOTIDE SEQUENCE</scope>
    <source>
        <strain evidence="9">R33</strain>
    </source>
</reference>
<feature type="transmembrane region" description="Helical" evidence="8">
    <location>
        <begin position="144"/>
        <end position="164"/>
    </location>
</feature>
<comment type="similarity">
    <text evidence="2">Belongs to the polysaccharide synthase family.</text>
</comment>
<feature type="transmembrane region" description="Helical" evidence="8">
    <location>
        <begin position="446"/>
        <end position="467"/>
    </location>
</feature>
<feature type="transmembrane region" description="Helical" evidence="8">
    <location>
        <begin position="354"/>
        <end position="375"/>
    </location>
</feature>
<feature type="transmembrane region" description="Helical" evidence="8">
    <location>
        <begin position="12"/>
        <end position="32"/>
    </location>
</feature>
<accession>A0AB39Y0H9</accession>
<evidence type="ECO:0000256" key="3">
    <source>
        <dbReference type="ARBA" id="ARBA00022475"/>
    </source>
</evidence>
<dbReference type="AlphaFoldDB" id="A0AB39Y0H9"/>
<dbReference type="Pfam" id="PF13440">
    <property type="entry name" value="Polysacc_synt_3"/>
    <property type="match status" value="2"/>
</dbReference>
<dbReference type="PANTHER" id="PTHR30250:SF10">
    <property type="entry name" value="LIPOPOLYSACCHARIDE BIOSYNTHESIS PROTEIN WZXC"/>
    <property type="match status" value="1"/>
</dbReference>
<proteinExistence type="inferred from homology"/>
<evidence type="ECO:0000256" key="5">
    <source>
        <dbReference type="ARBA" id="ARBA00022989"/>
    </source>
</evidence>
<feature type="transmembrane region" description="Helical" evidence="8">
    <location>
        <begin position="38"/>
        <end position="64"/>
    </location>
</feature>
<keyword evidence="3" id="KW-1003">Cell membrane</keyword>
<feature type="transmembrane region" description="Helical" evidence="8">
    <location>
        <begin position="413"/>
        <end position="434"/>
    </location>
</feature>
<dbReference type="RefSeq" id="WP_369777324.1">
    <property type="nucleotide sequence ID" value="NZ_CP165727.1"/>
</dbReference>
<evidence type="ECO:0000256" key="7">
    <source>
        <dbReference type="SAM" id="MobiDB-lite"/>
    </source>
</evidence>
<feature type="transmembrane region" description="Helical" evidence="8">
    <location>
        <begin position="387"/>
        <end position="407"/>
    </location>
</feature>
<feature type="transmembrane region" description="Helical" evidence="8">
    <location>
        <begin position="111"/>
        <end position="132"/>
    </location>
</feature>
<evidence type="ECO:0000256" key="4">
    <source>
        <dbReference type="ARBA" id="ARBA00022692"/>
    </source>
</evidence>
<sequence length="527" mass="54148">MSAVTRSLGWNYGGSALGMLFQLGYTAIAARLVSPDHFGAYATACSVTVLLGYVANSGLATCVLRAEQLTRCLLRTVFTLAAAFGLICFCTALLAAPLLTAVWEGPQTAGMLRVLAAQFLVQPAALAAVAALRRLERPRTAVRAELAGQVTGSALALTLLLAGWNPYALATAFPLSAACTLALAACAVLPERRRSPADARPWRRRPRPASAAQAPTEHGAPSVPAAPARLPVGLPVPARELLRSSGFFTGYGLVQSATNNAPLWLAGATLGATAAGHYSRAALLTGIPLTVLAQGLHRAVTPALADARAAGRIPPQAVHDVLCSASAVGLMGLGALAGLGPAALLLLLGPTWETASSLVPVLAAGAALWMLCSTASSVDTVRRDTRALLRAQLAAIGATALMLCFAWAYQSLLLAACATVVAPLAGHLVQLAHWHTAKVLGVRPLLFAHAVHAAVGTALGLSAALGLRSHPPHYGLLLGLGAMLPVALACAVLRTRLPVYATARRHGLVRSHPRSHPCTSASQAPSI</sequence>
<protein>
    <submittedName>
        <fullName evidence="9">Oligosaccharide flippase family protein</fullName>
    </submittedName>
</protein>
<evidence type="ECO:0000256" key="2">
    <source>
        <dbReference type="ARBA" id="ARBA00007430"/>
    </source>
</evidence>
<organism evidence="9">
    <name type="scientific">Streptomyces sp. R33</name>
    <dbReference type="NCBI Taxonomy" id="3238629"/>
    <lineage>
        <taxon>Bacteria</taxon>
        <taxon>Bacillati</taxon>
        <taxon>Actinomycetota</taxon>
        <taxon>Actinomycetes</taxon>
        <taxon>Kitasatosporales</taxon>
        <taxon>Streptomycetaceae</taxon>
        <taxon>Streptomyces</taxon>
    </lineage>
</organism>
<evidence type="ECO:0000313" key="9">
    <source>
        <dbReference type="EMBL" id="XDV62951.1"/>
    </source>
</evidence>
<evidence type="ECO:0000256" key="8">
    <source>
        <dbReference type="SAM" id="Phobius"/>
    </source>
</evidence>
<comment type="subcellular location">
    <subcellularLocation>
        <location evidence="1">Cell membrane</location>
        <topology evidence="1">Multi-pass membrane protein</topology>
    </subcellularLocation>
</comment>
<keyword evidence="5 8" id="KW-1133">Transmembrane helix</keyword>
<keyword evidence="6 8" id="KW-0472">Membrane</keyword>
<evidence type="ECO:0000256" key="1">
    <source>
        <dbReference type="ARBA" id="ARBA00004651"/>
    </source>
</evidence>
<name>A0AB39Y0H9_9ACTN</name>
<feature type="transmembrane region" description="Helical" evidence="8">
    <location>
        <begin position="76"/>
        <end position="99"/>
    </location>
</feature>
<gene>
    <name evidence="9" type="ORF">AB5J51_08405</name>
</gene>
<dbReference type="GO" id="GO:0005886">
    <property type="term" value="C:plasma membrane"/>
    <property type="evidence" value="ECO:0007669"/>
    <property type="project" value="UniProtKB-SubCell"/>
</dbReference>
<feature type="transmembrane region" description="Helical" evidence="8">
    <location>
        <begin position="321"/>
        <end position="348"/>
    </location>
</feature>
<dbReference type="EMBL" id="CP165727">
    <property type="protein sequence ID" value="XDV62951.1"/>
    <property type="molecule type" value="Genomic_DNA"/>
</dbReference>
<dbReference type="InterPro" id="IPR050833">
    <property type="entry name" value="Poly_Biosynth_Transport"/>
</dbReference>
<feature type="region of interest" description="Disordered" evidence="7">
    <location>
        <begin position="195"/>
        <end position="226"/>
    </location>
</feature>
<evidence type="ECO:0000256" key="6">
    <source>
        <dbReference type="ARBA" id="ARBA00023136"/>
    </source>
</evidence>
<keyword evidence="4 8" id="KW-0812">Transmembrane</keyword>
<dbReference type="PANTHER" id="PTHR30250">
    <property type="entry name" value="PST FAMILY PREDICTED COLANIC ACID TRANSPORTER"/>
    <property type="match status" value="1"/>
</dbReference>